<feature type="transmembrane region" description="Helical" evidence="1">
    <location>
        <begin position="220"/>
        <end position="238"/>
    </location>
</feature>
<dbReference type="RefSeq" id="WP_184980795.1">
    <property type="nucleotide sequence ID" value="NZ_BAAALO010000005.1"/>
</dbReference>
<proteinExistence type="predicted"/>
<comment type="caution">
    <text evidence="2">The sequence shown here is derived from an EMBL/GenBank/DDBJ whole genome shotgun (WGS) entry which is preliminary data.</text>
</comment>
<keyword evidence="1" id="KW-1133">Transmembrane helix</keyword>
<evidence type="ECO:0000313" key="2">
    <source>
        <dbReference type="EMBL" id="MBB6473203.1"/>
    </source>
</evidence>
<accession>A0A7X0IFT8</accession>
<keyword evidence="1" id="KW-0472">Membrane</keyword>
<gene>
    <name evidence="2" type="ORF">BJ992_002634</name>
</gene>
<protein>
    <submittedName>
        <fullName evidence="2">Uncharacterized protein</fullName>
    </submittedName>
</protein>
<organism evidence="2 3">
    <name type="scientific">Sphaerisporangium rubeum</name>
    <dbReference type="NCBI Taxonomy" id="321317"/>
    <lineage>
        <taxon>Bacteria</taxon>
        <taxon>Bacillati</taxon>
        <taxon>Actinomycetota</taxon>
        <taxon>Actinomycetes</taxon>
        <taxon>Streptosporangiales</taxon>
        <taxon>Streptosporangiaceae</taxon>
        <taxon>Sphaerisporangium</taxon>
    </lineage>
</organism>
<name>A0A7X0IFT8_9ACTN</name>
<dbReference type="AlphaFoldDB" id="A0A7X0IFT8"/>
<keyword evidence="3" id="KW-1185">Reference proteome</keyword>
<evidence type="ECO:0000313" key="3">
    <source>
        <dbReference type="Proteomes" id="UP000555564"/>
    </source>
</evidence>
<keyword evidence="1" id="KW-0812">Transmembrane</keyword>
<dbReference type="Proteomes" id="UP000555564">
    <property type="component" value="Unassembled WGS sequence"/>
</dbReference>
<sequence>MNQPAAVRRLCLAVDVQGYSGRDNRGQLAVQSRLKRLLDRALSRTGVSPAAVLRQDRGDGQLVLLPAGVDEAHVISTLLRELGSGLADGNTADGNTAGGNTAGGGRLRVRVALAQGVVHEAATGYVGKAVVDACRLVDAPPLRSVLTGTPGADLVVAVTGDLFQDVVVNGYAGLSPEDFTQVPVELPDKAFSADMWVAVPEVSRRPETGGRPRTVHRTRLAAVVAVPLCLAVAAYAAWHLTGGPPSTAPSTTSPVTTFSTSSPAPVDTGAPFVFFDPTGQISTCGPVSGSGWVPPGFDLRVYAEGGDRYFPAWNPARADRATARWELEEIYLGEVKGKPRRVRLYAVLLPSRESAKLTREFEEKWSFENLPPRVVATHTYTVVDGVC</sequence>
<reference evidence="2 3" key="1">
    <citation type="submission" date="2020-08" db="EMBL/GenBank/DDBJ databases">
        <title>Sequencing the genomes of 1000 actinobacteria strains.</title>
        <authorList>
            <person name="Klenk H.-P."/>
        </authorList>
    </citation>
    <scope>NUCLEOTIDE SEQUENCE [LARGE SCALE GENOMIC DNA]</scope>
    <source>
        <strain evidence="2 3">DSM 44936</strain>
    </source>
</reference>
<evidence type="ECO:0000256" key="1">
    <source>
        <dbReference type="SAM" id="Phobius"/>
    </source>
</evidence>
<dbReference type="EMBL" id="JACHIU010000001">
    <property type="protein sequence ID" value="MBB6473203.1"/>
    <property type="molecule type" value="Genomic_DNA"/>
</dbReference>